<reference evidence="1" key="2">
    <citation type="submission" date="2020-02" db="EMBL/GenBank/DDBJ databases">
        <title>Identification and distribution of gene clusters putatively required for synthesis of sphingolipid metabolism inhibitors in phylogenetically diverse species of the filamentous fungus Fusarium.</title>
        <authorList>
            <person name="Kim H.-S."/>
            <person name="Busman M."/>
            <person name="Brown D.W."/>
            <person name="Divon H."/>
            <person name="Uhlig S."/>
            <person name="Proctor R.H."/>
        </authorList>
    </citation>
    <scope>NUCLEOTIDE SEQUENCE</scope>
    <source>
        <strain evidence="1">NRRL 25174</strain>
    </source>
</reference>
<gene>
    <name evidence="1" type="ORF">FBEOM_4080</name>
</gene>
<dbReference type="AlphaFoldDB" id="A0A9P5ANR4"/>
<sequence length="756" mass="83759">MATFGRLQAALASVTNEVTVAAANLNFDFTLVKCEAPKEYQQLGSALSQTRKDNAESGTAHITARRLGVLFEGILPATPELVRSYGTRVSEIAQGVQQVRPPEMEESLFAAHVGIDGTSIWAAATSSPTALHVQLLACMLARLWSAPEAISIWFELVKERRKQVERRWNDEEPLPYATVAAAAQSNISRTSLAEWDASVRSWLRTADRFNKKNQDQLILFLKNVNIPINHDTVYSSVISACKSAVETMEKLLKGMPQATSEGSCLLALSAWHLYPSIAIAGSDTPPLQFSDPLFRSGGSLTLGLVRPRDGDTHGVFWSLSLAHLNFYGRPVPRQARFDSDSRKITFEKFAQVVYGALLGHWRLSGPLAEHPARVFIALKKTLERQAHQFQHDPKFARRCQEVLRDSSSTVNILSRLAADYLDAKPFKDDIMHNLLALGAKRASKFIPSIGFRSFLGIDDVGALLNLLKGPNERVDLLRRIASSCPYNPDAYIIRYFDDVESSEAYGSLPQHCGFASAQPRRNADGLTSTHGRWIPKQFFDKYKYPGEVVTTMSDQDSFHLASSSCITMSAIDETGQTVLQKFDFICGLQNRAAIFVQRTSLPGSARMALDLEVRPLSLHDLEWCLESDLCSAKKLLDLFDQSSSASLTIQALSTAHRIYRSLPDAGISTHSLESPLYKAKWATHSRAKVADLSLKLFLDFLPPKQSELSLSQSLSCVAYLEGGFDLEPESLNRVFALAFEESIYFSMKASSSYNNT</sequence>
<dbReference type="Proteomes" id="UP000730481">
    <property type="component" value="Unassembled WGS sequence"/>
</dbReference>
<dbReference type="EMBL" id="PVQB02000166">
    <property type="protein sequence ID" value="KAF4341987.1"/>
    <property type="molecule type" value="Genomic_DNA"/>
</dbReference>
<protein>
    <submittedName>
        <fullName evidence="1">Uncharacterized protein</fullName>
    </submittedName>
</protein>
<keyword evidence="2" id="KW-1185">Reference proteome</keyword>
<name>A0A9P5ANR4_9HYPO</name>
<evidence type="ECO:0000313" key="1">
    <source>
        <dbReference type="EMBL" id="KAF4341987.1"/>
    </source>
</evidence>
<organism evidence="1 2">
    <name type="scientific">Fusarium beomiforme</name>
    <dbReference type="NCBI Taxonomy" id="44412"/>
    <lineage>
        <taxon>Eukaryota</taxon>
        <taxon>Fungi</taxon>
        <taxon>Dikarya</taxon>
        <taxon>Ascomycota</taxon>
        <taxon>Pezizomycotina</taxon>
        <taxon>Sordariomycetes</taxon>
        <taxon>Hypocreomycetidae</taxon>
        <taxon>Hypocreales</taxon>
        <taxon>Nectriaceae</taxon>
        <taxon>Fusarium</taxon>
        <taxon>Fusarium burgessii species complex</taxon>
    </lineage>
</organism>
<proteinExistence type="predicted"/>
<reference evidence="1" key="1">
    <citation type="journal article" date="2017" name="Mycologia">
        <title>Fusarium algeriense, sp. nov., a novel toxigenic crown rot pathogen of durum wheat from Algeria is nested in the Fusarium burgessii species complex.</title>
        <authorList>
            <person name="Laraba I."/>
            <person name="Keddad A."/>
            <person name="Boureghda H."/>
            <person name="Abdallah N."/>
            <person name="Vaughan M.M."/>
            <person name="Proctor R.H."/>
            <person name="Busman M."/>
            <person name="O'Donnell K."/>
        </authorList>
    </citation>
    <scope>NUCLEOTIDE SEQUENCE</scope>
    <source>
        <strain evidence="1">NRRL 25174</strain>
    </source>
</reference>
<comment type="caution">
    <text evidence="1">The sequence shown here is derived from an EMBL/GenBank/DDBJ whole genome shotgun (WGS) entry which is preliminary data.</text>
</comment>
<dbReference type="OrthoDB" id="5354164at2759"/>
<accession>A0A9P5ANR4</accession>
<evidence type="ECO:0000313" key="2">
    <source>
        <dbReference type="Proteomes" id="UP000730481"/>
    </source>
</evidence>